<feature type="region of interest" description="Disordered" evidence="9">
    <location>
        <begin position="85"/>
        <end position="115"/>
    </location>
</feature>
<dbReference type="Proteomes" id="UP000314981">
    <property type="component" value="Chromosome 7"/>
</dbReference>
<evidence type="ECO:0000256" key="7">
    <source>
        <dbReference type="ARBA" id="ARBA00023180"/>
    </source>
</evidence>
<evidence type="ECO:0000313" key="13">
    <source>
        <dbReference type="Proteomes" id="UP000314981"/>
    </source>
</evidence>
<dbReference type="PANTHER" id="PTHR11848">
    <property type="entry name" value="TGF-BETA FAMILY"/>
    <property type="match status" value="1"/>
</dbReference>
<dbReference type="InterPro" id="IPR029034">
    <property type="entry name" value="Cystine-knot_cytokine"/>
</dbReference>
<evidence type="ECO:0000256" key="2">
    <source>
        <dbReference type="ARBA" id="ARBA00006656"/>
    </source>
</evidence>
<dbReference type="PROSITE" id="PS51362">
    <property type="entry name" value="TGF_BETA_2"/>
    <property type="match status" value="1"/>
</dbReference>
<dbReference type="GO" id="GO:0005125">
    <property type="term" value="F:cytokine activity"/>
    <property type="evidence" value="ECO:0007669"/>
    <property type="project" value="TreeGrafter"/>
</dbReference>
<feature type="domain" description="TGF-beta family profile" evidence="10">
    <location>
        <begin position="356"/>
        <end position="478"/>
    </location>
</feature>
<organism evidence="12 14">
    <name type="scientific">Bos indicus x Bos taurus</name>
    <name type="common">Hybrid cattle</name>
    <dbReference type="NCBI Taxonomy" id="30522"/>
    <lineage>
        <taxon>Eukaryota</taxon>
        <taxon>Metazoa</taxon>
        <taxon>Chordata</taxon>
        <taxon>Craniata</taxon>
        <taxon>Vertebrata</taxon>
        <taxon>Euteleostomi</taxon>
        <taxon>Mammalia</taxon>
        <taxon>Eutheria</taxon>
        <taxon>Laurasiatheria</taxon>
        <taxon>Artiodactyla</taxon>
        <taxon>Ruminantia</taxon>
        <taxon>Pecora</taxon>
        <taxon>Bovidae</taxon>
        <taxon>Bovinae</taxon>
        <taxon>Bos</taxon>
    </lineage>
</organism>
<evidence type="ECO:0000256" key="6">
    <source>
        <dbReference type="ARBA" id="ARBA00023157"/>
    </source>
</evidence>
<evidence type="ECO:0000259" key="10">
    <source>
        <dbReference type="PROSITE" id="PS51362"/>
    </source>
</evidence>
<feature type="compositionally biased region" description="Basic and acidic residues" evidence="9">
    <location>
        <begin position="30"/>
        <end position="43"/>
    </location>
</feature>
<dbReference type="PANTHER" id="PTHR11848:SF151">
    <property type="entry name" value="EMBRYONIC GROWTH_DIFFERENTIATION FACTOR 1"/>
    <property type="match status" value="1"/>
</dbReference>
<evidence type="ECO:0000256" key="3">
    <source>
        <dbReference type="ARBA" id="ARBA00022525"/>
    </source>
</evidence>
<dbReference type="GO" id="GO:0008083">
    <property type="term" value="F:growth factor activity"/>
    <property type="evidence" value="ECO:0007669"/>
    <property type="project" value="UniProtKB-KW"/>
</dbReference>
<dbReference type="Pfam" id="PF00019">
    <property type="entry name" value="TGF_beta"/>
    <property type="match status" value="1"/>
</dbReference>
<evidence type="ECO:0000256" key="9">
    <source>
        <dbReference type="SAM" id="MobiDB-lite"/>
    </source>
</evidence>
<name>A0A4W2FP04_BOBOX</name>
<proteinExistence type="inferred from homology"/>
<dbReference type="PROSITE" id="PS00250">
    <property type="entry name" value="TGF_BETA_1"/>
    <property type="match status" value="1"/>
</dbReference>
<comment type="similarity">
    <text evidence="2 8">Belongs to the TGF-beta family.</text>
</comment>
<keyword evidence="13" id="KW-1185">Reference proteome</keyword>
<evidence type="ECO:0000256" key="4">
    <source>
        <dbReference type="ARBA" id="ARBA00022729"/>
    </source>
</evidence>
<dbReference type="Gene3D" id="2.10.90.10">
    <property type="entry name" value="Cystine-knot cytokines"/>
    <property type="match status" value="1"/>
</dbReference>
<dbReference type="GO" id="GO:0005615">
    <property type="term" value="C:extracellular space"/>
    <property type="evidence" value="ECO:0007669"/>
    <property type="project" value="TreeGrafter"/>
</dbReference>
<evidence type="ECO:0000313" key="14">
    <source>
        <dbReference type="Proteomes" id="UP000429181"/>
    </source>
</evidence>
<dbReference type="GeneTree" id="ENSGT00390000003478"/>
<keyword evidence="5 8" id="KW-0339">Growth factor</keyword>
<evidence type="ECO:0000256" key="5">
    <source>
        <dbReference type="ARBA" id="ARBA00023030"/>
    </source>
</evidence>
<keyword evidence="7" id="KW-0325">Glycoprotein</keyword>
<keyword evidence="3" id="KW-0964">Secreted</keyword>
<dbReference type="Proteomes" id="UP000429181">
    <property type="component" value="Chromosome 7"/>
</dbReference>
<keyword evidence="6" id="KW-1015">Disulfide bond</keyword>
<reference evidence="12" key="2">
    <citation type="submission" date="2025-05" db="UniProtKB">
        <authorList>
            <consortium name="Ensembl"/>
        </authorList>
    </citation>
    <scope>IDENTIFICATION</scope>
</reference>
<dbReference type="SUPFAM" id="SSF57501">
    <property type="entry name" value="Cystine-knot cytokines"/>
    <property type="match status" value="1"/>
</dbReference>
<reference evidence="13 14" key="1">
    <citation type="submission" date="2018-11" db="EMBL/GenBank/DDBJ databases">
        <title>Haplotype-resolved cattle genomes.</title>
        <authorList>
            <person name="Low W.Y."/>
            <person name="Tearle R."/>
            <person name="Bickhart D.M."/>
            <person name="Rosen B.D."/>
            <person name="Koren S."/>
            <person name="Rhie A."/>
            <person name="Hiendleder S."/>
            <person name="Phillippy A.M."/>
            <person name="Smith T.P.L."/>
            <person name="Williams J.L."/>
        </authorList>
    </citation>
    <scope>NUCLEOTIDE SEQUENCE [LARGE SCALE GENOMIC DNA]</scope>
</reference>
<gene>
    <name evidence="12" type="primary">COPE</name>
    <name evidence="11" type="synonym">CERS1</name>
</gene>
<dbReference type="AlphaFoldDB" id="A0A4W2FP04"/>
<dbReference type="Ensembl" id="ENSBIXT00000038725.1">
    <property type="protein sequence ID" value="ENSBIXP00000023223.1"/>
    <property type="gene ID" value="ENSBIXG00000025760.1"/>
</dbReference>
<evidence type="ECO:0000313" key="11">
    <source>
        <dbReference type="Ensembl" id="ENSBIXP00000023223.1"/>
    </source>
</evidence>
<feature type="region of interest" description="Disordered" evidence="9">
    <location>
        <begin position="1"/>
        <end position="53"/>
    </location>
</feature>
<protein>
    <submittedName>
        <fullName evidence="12">COPI coat complex subunit epsilon</fullName>
    </submittedName>
    <submittedName>
        <fullName evidence="11">Ceramide synthase 1</fullName>
    </submittedName>
</protein>
<keyword evidence="4" id="KW-0732">Signal</keyword>
<dbReference type="InterPro" id="IPR015615">
    <property type="entry name" value="TGF-beta-rel"/>
</dbReference>
<dbReference type="SMART" id="SM00204">
    <property type="entry name" value="TGFB"/>
    <property type="match status" value="1"/>
</dbReference>
<dbReference type="InterPro" id="IPR017948">
    <property type="entry name" value="TGFb_CS"/>
</dbReference>
<dbReference type="PRINTS" id="PR00669">
    <property type="entry name" value="INHIBINA"/>
</dbReference>
<evidence type="ECO:0000256" key="8">
    <source>
        <dbReference type="RuleBase" id="RU000354"/>
    </source>
</evidence>
<evidence type="ECO:0000313" key="12">
    <source>
        <dbReference type="Ensembl" id="ENSBIXP00005007433.1"/>
    </source>
</evidence>
<dbReference type="InterPro" id="IPR001839">
    <property type="entry name" value="TGF-b_C"/>
</dbReference>
<comment type="subcellular location">
    <subcellularLocation>
        <location evidence="1">Secreted</location>
    </subcellularLocation>
</comment>
<sequence length="478" mass="51097">MAWLKTNASEPLHPGLAAQDPVPPNLALGDKPRGSPTRPKDPSPTRLRPLSHPLLLGHSLDPCPAPWRPHPRNWSLFSFRIAATPPGTLTQPRSLQGPRSRPQPTGQGARQALSTRPSRRVLLLLLALLLPSSPPACAPAPPGPAAALLQALGLPDVPRGAPESRPVPPVMWRLFRRRDHQEARADPRRMPPGATLRPCHVEELGVAGNIVRHVLDRGAAARPPEPASAAGQCPEWTVVFDLSAVEPAERPSQARLELRFEAAEATAGTTGGWELSVAPAGAGLGPVGLRQVVPTLGQPVRAELLGSIWARNASAPRSLRLTLALRHRTPAACARLAEASLLLVTLDQRLCHPLARPRREAEPPVGGGSGGSCRARRLYVSFREVGWHRWVIAPRGFLANYCQGKCALPAVLSEPGGTPALNHAVLRTLMHAAAPGAAGLPCCVPARLSPISVLFFDNSDNVVLRHYEDMVVDECGCR</sequence>
<accession>A0A4W2FP04</accession>
<evidence type="ECO:0000256" key="1">
    <source>
        <dbReference type="ARBA" id="ARBA00004613"/>
    </source>
</evidence>
<feature type="compositionally biased region" description="Polar residues" evidence="9">
    <location>
        <begin position="102"/>
        <end position="115"/>
    </location>
</feature>
<dbReference type="FunFam" id="2.10.90.10:FF:000001">
    <property type="entry name" value="Bone morphogenetic protein 4"/>
    <property type="match status" value="1"/>
</dbReference>
<dbReference type="Ensembl" id="ENSBIXT00005002389.1">
    <property type="protein sequence ID" value="ENSBIXP00005007433.1"/>
    <property type="gene ID" value="ENSBIXG00005012672.1"/>
</dbReference>